<dbReference type="PANTHER" id="PTHR24252:SF10">
    <property type="entry name" value="SERINE PROTEASE 56"/>
    <property type="match status" value="1"/>
</dbReference>
<dbReference type="KEGG" id="vde:111246175"/>
<feature type="chain" id="PRO_5029917940" description="Peptidase S1 domain-containing protein" evidence="6">
    <location>
        <begin position="24"/>
        <end position="706"/>
    </location>
</feature>
<dbReference type="EnsemblMetazoa" id="XM_022795337">
    <property type="protein sequence ID" value="XP_022651072"/>
    <property type="gene ID" value="LOC111246175"/>
</dbReference>
<evidence type="ECO:0000313" key="8">
    <source>
        <dbReference type="EnsemblMetazoa" id="XP_022651072"/>
    </source>
</evidence>
<dbReference type="PRINTS" id="PR00722">
    <property type="entry name" value="CHYMOTRYPSIN"/>
</dbReference>
<dbReference type="InterPro" id="IPR022700">
    <property type="entry name" value="CLIP"/>
</dbReference>
<dbReference type="InterPro" id="IPR001254">
    <property type="entry name" value="Trypsin_dom"/>
</dbReference>
<sequence>MLLRWKIFCLMGIVSLTARPSTSETNVRSRQKRGGLLNLDVRLDLFRNQRRQQATTSRPEARILPLPPGTDAEDHGIPIKDESVIQHFIKQLESYRKRNSGLDSFPILSGIIKTVRRFQACATPKLEKGHCRHVQHCVLPAFLRNINVLLSYACFIGGAHLGVCCPDRHFDESIIDDGGEEEPTTTTKRPGILGGLMNPLTEIISPIRPTPSDTPSRPDIPEVINGSPELQSGVPNDPFIEPPYRHPSHGRFQGPPQESPYNPYGIPDKPPHRRPHGSHRHPPYGRPPRRHHHRPPHQGRPAYEPDYYPDANQGTANGRPSERLEFTTESSRFPLITSRYDKAEENDGRFVITLSTTVIRDSPFIFNAGSSTDMYTYSTKTKYPWESTIAWSKEPSYEDDKQGEDVSSATRPYSPPTSSPTYSSAPTTTSTQTPQPQTEDNPANGSQITKYSATCGLGIKSRIVGGEVANVERWAWVAALMRIDKRTNQMEQFCGGVVISNRYIITAAHCLPGVHPRELTIRLGEFDFSQHENSRRRDYHVSRIVRHPQFNESNNNFADIALIKVNEDIAFNQNLLPVCMPEEESFANKEATVIGWGVTSFGGPSSSILMQLTLPVWDNAECQDKLNTIVVYPQFLCAGLKDKGGHDSCQLFLQGDSGGPLMVENSNRQWSLIGIVSWGFKCAQKGIPAIYTRVTEFRDWIYKNAA</sequence>
<feature type="compositionally biased region" description="Basic and acidic residues" evidence="5">
    <location>
        <begin position="395"/>
        <end position="404"/>
    </location>
</feature>
<feature type="compositionally biased region" description="Low complexity" evidence="5">
    <location>
        <begin position="419"/>
        <end position="438"/>
    </location>
</feature>
<evidence type="ECO:0000256" key="5">
    <source>
        <dbReference type="SAM" id="MobiDB-lite"/>
    </source>
</evidence>
<feature type="region of interest" description="Disordered" evidence="5">
    <location>
        <begin position="394"/>
        <end position="447"/>
    </location>
</feature>
<protein>
    <recommendedName>
        <fullName evidence="7">Peptidase S1 domain-containing protein</fullName>
    </recommendedName>
</protein>
<keyword evidence="3 6" id="KW-0732">Signal</keyword>
<dbReference type="Pfam" id="PF00089">
    <property type="entry name" value="Trypsin"/>
    <property type="match status" value="1"/>
</dbReference>
<organism evidence="8 9">
    <name type="scientific">Varroa destructor</name>
    <name type="common">Honeybee mite</name>
    <dbReference type="NCBI Taxonomy" id="109461"/>
    <lineage>
        <taxon>Eukaryota</taxon>
        <taxon>Metazoa</taxon>
        <taxon>Ecdysozoa</taxon>
        <taxon>Arthropoda</taxon>
        <taxon>Chelicerata</taxon>
        <taxon>Arachnida</taxon>
        <taxon>Acari</taxon>
        <taxon>Parasitiformes</taxon>
        <taxon>Mesostigmata</taxon>
        <taxon>Gamasina</taxon>
        <taxon>Dermanyssoidea</taxon>
        <taxon>Varroidae</taxon>
        <taxon>Varroa</taxon>
    </lineage>
</organism>
<evidence type="ECO:0000259" key="7">
    <source>
        <dbReference type="PROSITE" id="PS50240"/>
    </source>
</evidence>
<dbReference type="SMART" id="SM00020">
    <property type="entry name" value="Tryp_SPc"/>
    <property type="match status" value="1"/>
</dbReference>
<feature type="region of interest" description="Disordered" evidence="5">
    <location>
        <begin position="175"/>
        <end position="325"/>
    </location>
</feature>
<dbReference type="GO" id="GO:0004252">
    <property type="term" value="F:serine-type endopeptidase activity"/>
    <property type="evidence" value="ECO:0007669"/>
    <property type="project" value="InterPro"/>
</dbReference>
<accession>A0A7M7JEW5</accession>
<feature type="signal peptide" evidence="6">
    <location>
        <begin position="1"/>
        <end position="23"/>
    </location>
</feature>
<dbReference type="PANTHER" id="PTHR24252">
    <property type="entry name" value="ACROSIN-RELATED"/>
    <property type="match status" value="1"/>
</dbReference>
<dbReference type="InterPro" id="IPR001314">
    <property type="entry name" value="Peptidase_S1A"/>
</dbReference>
<dbReference type="InterPro" id="IPR043504">
    <property type="entry name" value="Peptidase_S1_PA_chymotrypsin"/>
</dbReference>
<keyword evidence="2" id="KW-0964">Secreted</keyword>
<dbReference type="GO" id="GO:0005576">
    <property type="term" value="C:extracellular region"/>
    <property type="evidence" value="ECO:0007669"/>
    <property type="project" value="UniProtKB-SubCell"/>
</dbReference>
<dbReference type="InParanoid" id="A0A7M7JEW5"/>
<dbReference type="AlphaFoldDB" id="A0A7M7JEW5"/>
<evidence type="ECO:0000256" key="2">
    <source>
        <dbReference type="ARBA" id="ARBA00022525"/>
    </source>
</evidence>
<dbReference type="GeneID" id="111246175"/>
<dbReference type="Proteomes" id="UP000594260">
    <property type="component" value="Unplaced"/>
</dbReference>
<evidence type="ECO:0000256" key="6">
    <source>
        <dbReference type="SAM" id="SignalP"/>
    </source>
</evidence>
<comment type="subcellular location">
    <subcellularLocation>
        <location evidence="1">Secreted</location>
    </subcellularLocation>
</comment>
<dbReference type="Gene3D" id="2.40.10.10">
    <property type="entry name" value="Trypsin-like serine proteases"/>
    <property type="match status" value="1"/>
</dbReference>
<feature type="compositionally biased region" description="Basic residues" evidence="5">
    <location>
        <begin position="271"/>
        <end position="297"/>
    </location>
</feature>
<keyword evidence="4" id="KW-1015">Disulfide bond</keyword>
<dbReference type="OrthoDB" id="5918597at2759"/>
<dbReference type="OMA" id="TGHERFE"/>
<dbReference type="InterPro" id="IPR018114">
    <property type="entry name" value="TRYPSIN_HIS"/>
</dbReference>
<evidence type="ECO:0000256" key="4">
    <source>
        <dbReference type="ARBA" id="ARBA00023157"/>
    </source>
</evidence>
<dbReference type="PROSITE" id="PS00134">
    <property type="entry name" value="TRYPSIN_HIS"/>
    <property type="match status" value="1"/>
</dbReference>
<proteinExistence type="predicted"/>
<dbReference type="SUPFAM" id="SSF50494">
    <property type="entry name" value="Trypsin-like serine proteases"/>
    <property type="match status" value="1"/>
</dbReference>
<dbReference type="InterPro" id="IPR009003">
    <property type="entry name" value="Peptidase_S1_PA"/>
</dbReference>
<dbReference type="CDD" id="cd00190">
    <property type="entry name" value="Tryp_SPc"/>
    <property type="match status" value="1"/>
</dbReference>
<dbReference type="RefSeq" id="XP_022651072.1">
    <property type="nucleotide sequence ID" value="XM_022795337.1"/>
</dbReference>
<dbReference type="GO" id="GO:0006508">
    <property type="term" value="P:proteolysis"/>
    <property type="evidence" value="ECO:0007669"/>
    <property type="project" value="InterPro"/>
</dbReference>
<name>A0A7M7JEW5_VARDE</name>
<dbReference type="FunFam" id="2.40.10.10:FF:000038">
    <property type="entry name" value="Serine protease"/>
    <property type="match status" value="1"/>
</dbReference>
<reference evidence="8" key="1">
    <citation type="submission" date="2021-01" db="UniProtKB">
        <authorList>
            <consortium name="EnsemblMetazoa"/>
        </authorList>
    </citation>
    <scope>IDENTIFICATION</scope>
</reference>
<dbReference type="SMART" id="SM00680">
    <property type="entry name" value="CLIP"/>
    <property type="match status" value="1"/>
</dbReference>
<feature type="domain" description="Peptidase S1" evidence="7">
    <location>
        <begin position="463"/>
        <end position="706"/>
    </location>
</feature>
<dbReference type="PROSITE" id="PS50240">
    <property type="entry name" value="TRYPSIN_DOM"/>
    <property type="match status" value="1"/>
</dbReference>
<evidence type="ECO:0000256" key="1">
    <source>
        <dbReference type="ARBA" id="ARBA00004613"/>
    </source>
</evidence>
<evidence type="ECO:0000256" key="3">
    <source>
        <dbReference type="ARBA" id="ARBA00022729"/>
    </source>
</evidence>
<evidence type="ECO:0000313" key="9">
    <source>
        <dbReference type="Proteomes" id="UP000594260"/>
    </source>
</evidence>
<keyword evidence="9" id="KW-1185">Reference proteome</keyword>